<evidence type="ECO:0000256" key="9">
    <source>
        <dbReference type="PROSITE-ProRule" id="PRU00282"/>
    </source>
</evidence>
<proteinExistence type="inferred from homology"/>
<keyword evidence="3 10" id="KW-0813">Transport</keyword>
<dbReference type="PANTHER" id="PTHR45624">
    <property type="entry name" value="MITOCHONDRIAL BASIC AMINO ACIDS TRANSPORTER-RELATED"/>
    <property type="match status" value="1"/>
</dbReference>
<keyword evidence="4 9" id="KW-0812">Transmembrane</keyword>
<feature type="transmembrane region" description="Helical" evidence="12">
    <location>
        <begin position="158"/>
        <end position="182"/>
    </location>
</feature>
<dbReference type="PANTHER" id="PTHR45624:SF10">
    <property type="entry name" value="SLC (SOLUTE CARRIER) HOMOLOG"/>
    <property type="match status" value="1"/>
</dbReference>
<feature type="region of interest" description="Disordered" evidence="11">
    <location>
        <begin position="1"/>
        <end position="25"/>
    </location>
</feature>
<evidence type="ECO:0000256" key="2">
    <source>
        <dbReference type="ARBA" id="ARBA00006375"/>
    </source>
</evidence>
<sequence length="342" mass="37942">MAFGLFTSNKNEDRDNNNDRGHTTSSWWIHRGERSRTNKRDSDLKTSPTAVRNSFLAGWTAGITGTLAGHPLDSLKVWVQTGIRPTKDTASAKSSGMLNTVRRYYSGVGGPLVTVGILSSINFAVYDTTRRFLYFNIQRPKADPYGPERRDYLNDDSYTSVGVAGFAAGTVLSMIHAPILMVKTMQQTKQMTVKEALRLTRAHPTTGFGVHFLVETLNRSVYFCTYEYLKRQFEQQQRDLDDDSISKSPKASLGGRMISAAAAGINCWAMLYPADALRSRMYAHMATGDPVSSLEMVKTMYAEGGIRNFYRGFTVTTLRAGPVAAAILPVYDYVLDTLNSMS</sequence>
<keyword evidence="6 12" id="KW-1133">Transmembrane helix</keyword>
<evidence type="ECO:0000256" key="10">
    <source>
        <dbReference type="RuleBase" id="RU000488"/>
    </source>
</evidence>
<evidence type="ECO:0000256" key="8">
    <source>
        <dbReference type="ARBA" id="ARBA00023136"/>
    </source>
</evidence>
<evidence type="ECO:0008006" key="15">
    <source>
        <dbReference type="Google" id="ProtNLM"/>
    </source>
</evidence>
<evidence type="ECO:0000256" key="4">
    <source>
        <dbReference type="ARBA" id="ARBA00022692"/>
    </source>
</evidence>
<evidence type="ECO:0000256" key="6">
    <source>
        <dbReference type="ARBA" id="ARBA00022989"/>
    </source>
</evidence>
<evidence type="ECO:0000256" key="7">
    <source>
        <dbReference type="ARBA" id="ARBA00023128"/>
    </source>
</evidence>
<keyword evidence="14" id="KW-1185">Reference proteome</keyword>
<evidence type="ECO:0000313" key="13">
    <source>
        <dbReference type="EMBL" id="CAJ1949043.1"/>
    </source>
</evidence>
<feature type="repeat" description="Solcar" evidence="9">
    <location>
        <begin position="49"/>
        <end position="132"/>
    </location>
</feature>
<dbReference type="InterPro" id="IPR050567">
    <property type="entry name" value="Mitochondrial_Carrier"/>
</dbReference>
<dbReference type="Proteomes" id="UP001295423">
    <property type="component" value="Unassembled WGS sequence"/>
</dbReference>
<feature type="compositionally biased region" description="Basic and acidic residues" evidence="11">
    <location>
        <begin position="10"/>
        <end position="22"/>
    </location>
</feature>
<keyword evidence="8 9" id="KW-0472">Membrane</keyword>
<dbReference type="PROSITE" id="PS50920">
    <property type="entry name" value="SOLCAR"/>
    <property type="match status" value="2"/>
</dbReference>
<evidence type="ECO:0000256" key="12">
    <source>
        <dbReference type="SAM" id="Phobius"/>
    </source>
</evidence>
<gene>
    <name evidence="13" type="ORF">CYCCA115_LOCUS11897</name>
</gene>
<dbReference type="GO" id="GO:0031966">
    <property type="term" value="C:mitochondrial membrane"/>
    <property type="evidence" value="ECO:0007669"/>
    <property type="project" value="UniProtKB-SubCell"/>
</dbReference>
<comment type="caution">
    <text evidence="13">The sequence shown here is derived from an EMBL/GenBank/DDBJ whole genome shotgun (WGS) entry which is preliminary data.</text>
</comment>
<keyword evidence="7" id="KW-0496">Mitochondrion</keyword>
<evidence type="ECO:0000256" key="1">
    <source>
        <dbReference type="ARBA" id="ARBA00004225"/>
    </source>
</evidence>
<dbReference type="EMBL" id="CAKOGP040001758">
    <property type="protein sequence ID" value="CAJ1949043.1"/>
    <property type="molecule type" value="Genomic_DNA"/>
</dbReference>
<evidence type="ECO:0000313" key="14">
    <source>
        <dbReference type="Proteomes" id="UP001295423"/>
    </source>
</evidence>
<evidence type="ECO:0000256" key="5">
    <source>
        <dbReference type="ARBA" id="ARBA00022737"/>
    </source>
</evidence>
<dbReference type="SUPFAM" id="SSF103506">
    <property type="entry name" value="Mitochondrial carrier"/>
    <property type="match status" value="1"/>
</dbReference>
<protein>
    <recommendedName>
        <fullName evidence="15">Mitochondrial carrier protein</fullName>
    </recommendedName>
</protein>
<dbReference type="InterPro" id="IPR018108">
    <property type="entry name" value="MCP_transmembrane"/>
</dbReference>
<evidence type="ECO:0000256" key="3">
    <source>
        <dbReference type="ARBA" id="ARBA00022448"/>
    </source>
</evidence>
<dbReference type="InterPro" id="IPR023395">
    <property type="entry name" value="MCP_dom_sf"/>
</dbReference>
<comment type="subcellular location">
    <subcellularLocation>
        <location evidence="1">Mitochondrion membrane</location>
        <topology evidence="1">Multi-pass membrane protein</topology>
    </subcellularLocation>
</comment>
<dbReference type="GO" id="GO:0022857">
    <property type="term" value="F:transmembrane transporter activity"/>
    <property type="evidence" value="ECO:0007669"/>
    <property type="project" value="TreeGrafter"/>
</dbReference>
<keyword evidence="5" id="KW-0677">Repeat</keyword>
<organism evidence="13 14">
    <name type="scientific">Cylindrotheca closterium</name>
    <dbReference type="NCBI Taxonomy" id="2856"/>
    <lineage>
        <taxon>Eukaryota</taxon>
        <taxon>Sar</taxon>
        <taxon>Stramenopiles</taxon>
        <taxon>Ochrophyta</taxon>
        <taxon>Bacillariophyta</taxon>
        <taxon>Bacillariophyceae</taxon>
        <taxon>Bacillariophycidae</taxon>
        <taxon>Bacillariales</taxon>
        <taxon>Bacillariaceae</taxon>
        <taxon>Cylindrotheca</taxon>
    </lineage>
</organism>
<accession>A0AAD2JGW4</accession>
<comment type="similarity">
    <text evidence="2 10">Belongs to the mitochondrial carrier (TC 2.A.29) family.</text>
</comment>
<dbReference type="Gene3D" id="1.50.40.10">
    <property type="entry name" value="Mitochondrial carrier domain"/>
    <property type="match status" value="1"/>
</dbReference>
<dbReference type="AlphaFoldDB" id="A0AAD2JGW4"/>
<feature type="transmembrane region" description="Helical" evidence="12">
    <location>
        <begin position="104"/>
        <end position="126"/>
    </location>
</feature>
<name>A0AAD2JGW4_9STRA</name>
<reference evidence="13" key="1">
    <citation type="submission" date="2023-08" db="EMBL/GenBank/DDBJ databases">
        <authorList>
            <person name="Audoor S."/>
            <person name="Bilcke G."/>
        </authorList>
    </citation>
    <scope>NUCLEOTIDE SEQUENCE</scope>
</reference>
<dbReference type="Pfam" id="PF00153">
    <property type="entry name" value="Mito_carr"/>
    <property type="match status" value="2"/>
</dbReference>
<feature type="repeat" description="Solcar" evidence="9">
    <location>
        <begin position="251"/>
        <end position="337"/>
    </location>
</feature>
<evidence type="ECO:0000256" key="11">
    <source>
        <dbReference type="SAM" id="MobiDB-lite"/>
    </source>
</evidence>